<dbReference type="GO" id="GO:0016020">
    <property type="term" value="C:membrane"/>
    <property type="evidence" value="ECO:0007669"/>
    <property type="project" value="UniProtKB-SubCell"/>
</dbReference>
<dbReference type="Pfam" id="PF13515">
    <property type="entry name" value="FUSC_2"/>
    <property type="match status" value="1"/>
</dbReference>
<comment type="subcellular location">
    <subcellularLocation>
        <location evidence="1">Membrane</location>
        <topology evidence="1">Multi-pass membrane protein</topology>
    </subcellularLocation>
</comment>
<dbReference type="RefSeq" id="WP_090174540.1">
    <property type="nucleotide sequence ID" value="NZ_FMXR01000019.1"/>
</dbReference>
<feature type="transmembrane region" description="Helical" evidence="5">
    <location>
        <begin position="132"/>
        <end position="152"/>
    </location>
</feature>
<evidence type="ECO:0000256" key="5">
    <source>
        <dbReference type="SAM" id="Phobius"/>
    </source>
</evidence>
<keyword evidence="2 5" id="KW-0812">Transmembrane</keyword>
<evidence type="ECO:0000256" key="4">
    <source>
        <dbReference type="ARBA" id="ARBA00023136"/>
    </source>
</evidence>
<feature type="transmembrane region" description="Helical" evidence="5">
    <location>
        <begin position="257"/>
        <end position="278"/>
    </location>
</feature>
<evidence type="ECO:0000313" key="8">
    <source>
        <dbReference type="Proteomes" id="UP000199228"/>
    </source>
</evidence>
<name>A0A1G6CFU1_EUBOX</name>
<dbReference type="InterPro" id="IPR049453">
    <property type="entry name" value="Memb_transporter_dom"/>
</dbReference>
<dbReference type="AlphaFoldDB" id="A0A1G6CFU1"/>
<organism evidence="7 8">
    <name type="scientific">Eubacterium oxidoreducens</name>
    <dbReference type="NCBI Taxonomy" id="1732"/>
    <lineage>
        <taxon>Bacteria</taxon>
        <taxon>Bacillati</taxon>
        <taxon>Bacillota</taxon>
        <taxon>Clostridia</taxon>
        <taxon>Eubacteriales</taxon>
        <taxon>Eubacteriaceae</taxon>
        <taxon>Eubacterium</taxon>
    </lineage>
</organism>
<dbReference type="STRING" id="1732.SAMN02910417_02343"/>
<accession>A0A1G6CFU1</accession>
<evidence type="ECO:0000256" key="1">
    <source>
        <dbReference type="ARBA" id="ARBA00004141"/>
    </source>
</evidence>
<protein>
    <submittedName>
        <fullName evidence="7">Fusaric acid resistance protein-like</fullName>
    </submittedName>
</protein>
<evidence type="ECO:0000313" key="7">
    <source>
        <dbReference type="EMBL" id="SDB31675.1"/>
    </source>
</evidence>
<dbReference type="Proteomes" id="UP000199228">
    <property type="component" value="Unassembled WGS sequence"/>
</dbReference>
<sequence>MEKTISERLLSSVLVCGYLFAVCILGVFTKNMIVLIPFVYAAVIFSSYVFWLKTEMKFPFYVHIGMTYLVLCHLESLSVKNWILVWTAIASLAILAQMVLGIKNHESFGKDSALKVIYERYRLTVSNNKKRLYRTTVHTLILFFIAWSELLFYDYRGYWIMISACAVFIGEDYGRIQIRGLRRIAGAFLGFAVGWIIMICNAGTISCIACFVCAVIVTAIVMPDKYILGSAGISLQAVCGYAMSEGSLTLDLLSERLVWTIVGASLAILLCMLSDKIFNSLYEDKTRYKLIER</sequence>
<feature type="domain" description="Integral membrane bound transporter" evidence="6">
    <location>
        <begin position="151"/>
        <end position="269"/>
    </location>
</feature>
<evidence type="ECO:0000259" key="6">
    <source>
        <dbReference type="Pfam" id="PF13515"/>
    </source>
</evidence>
<feature type="transmembrane region" description="Helical" evidence="5">
    <location>
        <begin position="34"/>
        <end position="51"/>
    </location>
</feature>
<proteinExistence type="predicted"/>
<feature type="transmembrane region" description="Helical" evidence="5">
    <location>
        <begin position="83"/>
        <end position="102"/>
    </location>
</feature>
<dbReference type="EMBL" id="FMXR01000019">
    <property type="protein sequence ID" value="SDB31675.1"/>
    <property type="molecule type" value="Genomic_DNA"/>
</dbReference>
<feature type="transmembrane region" description="Helical" evidence="5">
    <location>
        <begin position="188"/>
        <end position="221"/>
    </location>
</feature>
<evidence type="ECO:0000256" key="3">
    <source>
        <dbReference type="ARBA" id="ARBA00022989"/>
    </source>
</evidence>
<feature type="transmembrane region" description="Helical" evidence="5">
    <location>
        <begin position="158"/>
        <end position="176"/>
    </location>
</feature>
<gene>
    <name evidence="7" type="ORF">SAMN02910417_02343</name>
</gene>
<evidence type="ECO:0000256" key="2">
    <source>
        <dbReference type="ARBA" id="ARBA00022692"/>
    </source>
</evidence>
<dbReference type="OrthoDB" id="581879at2"/>
<reference evidence="7 8" key="1">
    <citation type="submission" date="2016-10" db="EMBL/GenBank/DDBJ databases">
        <authorList>
            <person name="de Groot N.N."/>
        </authorList>
    </citation>
    <scope>NUCLEOTIDE SEQUENCE [LARGE SCALE GENOMIC DNA]</scope>
    <source>
        <strain evidence="7 8">DSM 3217</strain>
    </source>
</reference>
<keyword evidence="4 5" id="KW-0472">Membrane</keyword>
<keyword evidence="8" id="KW-1185">Reference proteome</keyword>
<keyword evidence="3 5" id="KW-1133">Transmembrane helix</keyword>
<feature type="transmembrane region" description="Helical" evidence="5">
    <location>
        <begin position="9"/>
        <end position="28"/>
    </location>
</feature>
<feature type="transmembrane region" description="Helical" evidence="5">
    <location>
        <begin position="58"/>
        <end position="77"/>
    </location>
</feature>